<dbReference type="Proteomes" id="UP000249248">
    <property type="component" value="Unassembled WGS sequence"/>
</dbReference>
<keyword evidence="1" id="KW-0812">Transmembrane</keyword>
<dbReference type="PANTHER" id="PTHR34220">
    <property type="entry name" value="SENSOR HISTIDINE KINASE YPDA"/>
    <property type="match status" value="1"/>
</dbReference>
<dbReference type="AlphaFoldDB" id="A0A2W1N0W1"/>
<reference evidence="5 6" key="1">
    <citation type="submission" date="2018-06" db="EMBL/GenBank/DDBJ databases">
        <title>The draft genome sequence of Crocinitomix sp. SM1701.</title>
        <authorList>
            <person name="Zhang X."/>
        </authorList>
    </citation>
    <scope>NUCLEOTIDE SEQUENCE [LARGE SCALE GENOMIC DNA]</scope>
    <source>
        <strain evidence="5 6">SM1701</strain>
    </source>
</reference>
<sequence length="968" mass="111938">MIILNKIKTTLLILLCLTLNTLAQQPSHFILGADELAGMNIYDLHQDQNGNYWIASNYGLFKYDTYKFQLFNTTEMKTRAVFNFVEDHDHIVYCSNLSGQIFQMKNDTCKLFFTVPDSLMSREIDYEFDNNNKLIISTTEVFQVSDNKKIKYIIDKDVVGLSNNGKIIKRLFKVYRNMDSSLVFYSRFYKNVYRLKNDILTQEKTNTIHPAFLQHVKHKNSVIVYNQGSGAINSGQNSRINPVMSSNLVSTLPDFKYVNQKTRYFSDNTNFWAANLSGGIYLFDEKLNAKNNYEPLFDSQVISAFLKDNEGNIILGTFGSGLIVIPNLDILEIKLKSVSSNISQLTFSEDGTLFIGTQKGEIFEIDSLNNIKNIKKKGAQQIEFLAVLSRYNTIIFNDNKNNLFNLLTRQKHYVDISSMRGICRKDDGQYIIATSAGLFLMDEDHFHGKKPIPISTFKEWSQSVGYNSKTKSIYSVTNTGLKIGNEDSSHFFKLNGEKLACRDILNIDNRIYIASREGVLVFENDLLIDHWNKKTGLISDRITLIKTYDNKLFISTNIGLNITDKKGKVLTSINKSNGLLSNLILNFEMYDGHLWILTHKGLQKIKLDKIINVPFQPSIAIGKVLVNEEKVDTSRHNFEHNQKKFAFEIDSKSLKYQNDIYYHHQLEGIDKTWIISSHKDHIFEYKSLPPNKYTFKVKSVHKLNESETIYYSFTIKKPYWERWWFYALVISLFLIATYLVYKIQIKRLQKKALLENQLNLTQLTALKSQMNPHFIFNSLNSIQDLILKQDRENAYGYISKFALLVRKILNHSDKEFIDIEEEINVLTVYLELEELRFKKDFSFTIEVNGISDLEIPPMLIQPFVENALKHGLLHKKGDKVLSIVFSLTNEKLLCEIIDNGIGRVKSQEIKNRQNKNHESFSVKSIINRFEILKDLYGKNVSVTLSDVISDQKIVGTKVIMEIPFKRRF</sequence>
<gene>
    <name evidence="5" type="ORF">DNU06_12160</name>
</gene>
<name>A0A2W1N0W1_9FLAO</name>
<dbReference type="Pfam" id="PF07494">
    <property type="entry name" value="Reg_prop"/>
    <property type="match status" value="1"/>
</dbReference>
<dbReference type="EMBL" id="QKSB01000007">
    <property type="protein sequence ID" value="PZE16601.1"/>
    <property type="molecule type" value="Genomic_DNA"/>
</dbReference>
<dbReference type="Gene3D" id="2.130.10.10">
    <property type="entry name" value="YVTN repeat-like/Quinoprotein amine dehydrogenase"/>
    <property type="match status" value="3"/>
</dbReference>
<feature type="transmembrane region" description="Helical" evidence="1">
    <location>
        <begin position="723"/>
        <end position="741"/>
    </location>
</feature>
<evidence type="ECO:0000313" key="6">
    <source>
        <dbReference type="Proteomes" id="UP000249248"/>
    </source>
</evidence>
<keyword evidence="2" id="KW-0732">Signal</keyword>
<feature type="chain" id="PRO_5015878463" description="Signal transduction histidine kinase internal region domain-containing protein" evidence="2">
    <location>
        <begin position="24"/>
        <end position="968"/>
    </location>
</feature>
<dbReference type="Gene3D" id="3.30.565.10">
    <property type="entry name" value="Histidine kinase-like ATPase, C-terminal domain"/>
    <property type="match status" value="1"/>
</dbReference>
<dbReference type="InterPro" id="IPR015943">
    <property type="entry name" value="WD40/YVTN_repeat-like_dom_sf"/>
</dbReference>
<dbReference type="InterPro" id="IPR011110">
    <property type="entry name" value="Reg_prop"/>
</dbReference>
<organism evidence="5 6">
    <name type="scientific">Putridiphycobacter roseus</name>
    <dbReference type="NCBI Taxonomy" id="2219161"/>
    <lineage>
        <taxon>Bacteria</taxon>
        <taxon>Pseudomonadati</taxon>
        <taxon>Bacteroidota</taxon>
        <taxon>Flavobacteriia</taxon>
        <taxon>Flavobacteriales</taxon>
        <taxon>Crocinitomicaceae</taxon>
        <taxon>Putridiphycobacter</taxon>
    </lineage>
</organism>
<dbReference type="Pfam" id="PF06580">
    <property type="entry name" value="His_kinase"/>
    <property type="match status" value="1"/>
</dbReference>
<evidence type="ECO:0000259" key="4">
    <source>
        <dbReference type="Pfam" id="PF07495"/>
    </source>
</evidence>
<feature type="signal peptide" evidence="2">
    <location>
        <begin position="1"/>
        <end position="23"/>
    </location>
</feature>
<dbReference type="GO" id="GO:0016020">
    <property type="term" value="C:membrane"/>
    <property type="evidence" value="ECO:0007669"/>
    <property type="project" value="InterPro"/>
</dbReference>
<dbReference type="SUPFAM" id="SSF55874">
    <property type="entry name" value="ATPase domain of HSP90 chaperone/DNA topoisomerase II/histidine kinase"/>
    <property type="match status" value="1"/>
</dbReference>
<dbReference type="InterPro" id="IPR010559">
    <property type="entry name" value="Sig_transdc_His_kin_internal"/>
</dbReference>
<keyword evidence="6" id="KW-1185">Reference proteome</keyword>
<evidence type="ECO:0000259" key="3">
    <source>
        <dbReference type="Pfam" id="PF06580"/>
    </source>
</evidence>
<evidence type="ECO:0008006" key="7">
    <source>
        <dbReference type="Google" id="ProtNLM"/>
    </source>
</evidence>
<dbReference type="Gene3D" id="2.60.40.10">
    <property type="entry name" value="Immunoglobulins"/>
    <property type="match status" value="1"/>
</dbReference>
<proteinExistence type="predicted"/>
<dbReference type="InterPro" id="IPR036890">
    <property type="entry name" value="HATPase_C_sf"/>
</dbReference>
<dbReference type="InterPro" id="IPR013783">
    <property type="entry name" value="Ig-like_fold"/>
</dbReference>
<evidence type="ECO:0000313" key="5">
    <source>
        <dbReference type="EMBL" id="PZE16601.1"/>
    </source>
</evidence>
<dbReference type="GO" id="GO:0000155">
    <property type="term" value="F:phosphorelay sensor kinase activity"/>
    <property type="evidence" value="ECO:0007669"/>
    <property type="project" value="InterPro"/>
</dbReference>
<accession>A0A2W1N0W1</accession>
<dbReference type="InterPro" id="IPR050640">
    <property type="entry name" value="Bact_2-comp_sensor_kinase"/>
</dbReference>
<keyword evidence="1" id="KW-1133">Transmembrane helix</keyword>
<feature type="domain" description="Signal transduction histidine kinase internal region" evidence="3">
    <location>
        <begin position="762"/>
        <end position="840"/>
    </location>
</feature>
<comment type="caution">
    <text evidence="5">The sequence shown here is derived from an EMBL/GenBank/DDBJ whole genome shotgun (WGS) entry which is preliminary data.</text>
</comment>
<dbReference type="SUPFAM" id="SSF63829">
    <property type="entry name" value="Calcium-dependent phosphotriesterase"/>
    <property type="match status" value="1"/>
</dbReference>
<evidence type="ECO:0000256" key="2">
    <source>
        <dbReference type="SAM" id="SignalP"/>
    </source>
</evidence>
<dbReference type="PANTHER" id="PTHR34220:SF7">
    <property type="entry name" value="SENSOR HISTIDINE KINASE YPDA"/>
    <property type="match status" value="1"/>
</dbReference>
<protein>
    <recommendedName>
        <fullName evidence="7">Signal transduction histidine kinase internal region domain-containing protein</fullName>
    </recommendedName>
</protein>
<feature type="domain" description="Two component regulator three Y" evidence="4">
    <location>
        <begin position="657"/>
        <end position="716"/>
    </location>
</feature>
<dbReference type="Pfam" id="PF07495">
    <property type="entry name" value="Y_Y_Y"/>
    <property type="match status" value="1"/>
</dbReference>
<evidence type="ECO:0000256" key="1">
    <source>
        <dbReference type="SAM" id="Phobius"/>
    </source>
</evidence>
<keyword evidence="1" id="KW-0472">Membrane</keyword>
<dbReference type="InterPro" id="IPR011123">
    <property type="entry name" value="Y_Y_Y"/>
</dbReference>